<keyword evidence="2" id="KW-0808">Transferase</keyword>
<dbReference type="EMBL" id="FOXQ01000006">
    <property type="protein sequence ID" value="SFQ18520.1"/>
    <property type="molecule type" value="Genomic_DNA"/>
</dbReference>
<organism evidence="2 3">
    <name type="scientific">Parafilimonas terrae</name>
    <dbReference type="NCBI Taxonomy" id="1465490"/>
    <lineage>
        <taxon>Bacteria</taxon>
        <taxon>Pseudomonadati</taxon>
        <taxon>Bacteroidota</taxon>
        <taxon>Chitinophagia</taxon>
        <taxon>Chitinophagales</taxon>
        <taxon>Chitinophagaceae</taxon>
        <taxon>Parafilimonas</taxon>
    </lineage>
</organism>
<gene>
    <name evidence="2" type="ORF">SAMN05444277_106156</name>
</gene>
<evidence type="ECO:0000259" key="1">
    <source>
        <dbReference type="Pfam" id="PF00534"/>
    </source>
</evidence>
<keyword evidence="3" id="KW-1185">Reference proteome</keyword>
<dbReference type="PANTHER" id="PTHR12526">
    <property type="entry name" value="GLYCOSYLTRANSFERASE"/>
    <property type="match status" value="1"/>
</dbReference>
<dbReference type="InterPro" id="IPR001296">
    <property type="entry name" value="Glyco_trans_1"/>
</dbReference>
<name>A0A1I5WFK3_9BACT</name>
<dbReference type="Proteomes" id="UP000199031">
    <property type="component" value="Unassembled WGS sequence"/>
</dbReference>
<dbReference type="Pfam" id="PF00534">
    <property type="entry name" value="Glycos_transf_1"/>
    <property type="match status" value="1"/>
</dbReference>
<feature type="domain" description="Glycosyl transferase family 1" evidence="1">
    <location>
        <begin position="219"/>
        <end position="367"/>
    </location>
</feature>
<dbReference type="STRING" id="1465490.SAMN05444277_106156"/>
<dbReference type="GO" id="GO:0016757">
    <property type="term" value="F:glycosyltransferase activity"/>
    <property type="evidence" value="ECO:0007669"/>
    <property type="project" value="InterPro"/>
</dbReference>
<dbReference type="CDD" id="cd03801">
    <property type="entry name" value="GT4_PimA-like"/>
    <property type="match status" value="1"/>
</dbReference>
<evidence type="ECO:0000313" key="3">
    <source>
        <dbReference type="Proteomes" id="UP000199031"/>
    </source>
</evidence>
<dbReference type="SUPFAM" id="SSF53756">
    <property type="entry name" value="UDP-Glycosyltransferase/glycogen phosphorylase"/>
    <property type="match status" value="1"/>
</dbReference>
<accession>A0A1I5WFK3</accession>
<reference evidence="2 3" key="1">
    <citation type="submission" date="2016-10" db="EMBL/GenBank/DDBJ databases">
        <authorList>
            <person name="de Groot N.N."/>
        </authorList>
    </citation>
    <scope>NUCLEOTIDE SEQUENCE [LARGE SCALE GENOMIC DNA]</scope>
    <source>
        <strain evidence="2 3">DSM 28286</strain>
    </source>
</reference>
<dbReference type="Gene3D" id="3.40.50.2000">
    <property type="entry name" value="Glycogen Phosphorylase B"/>
    <property type="match status" value="2"/>
</dbReference>
<dbReference type="AlphaFoldDB" id="A0A1I5WFK3"/>
<evidence type="ECO:0000313" key="2">
    <source>
        <dbReference type="EMBL" id="SFQ18520.1"/>
    </source>
</evidence>
<protein>
    <submittedName>
        <fullName evidence="2">Glycosyl transferases group 1</fullName>
    </submittedName>
</protein>
<sequence>MCLYKAGMLEKFFTTIACFENSEKLRRFLIKDLNRREFDEKLRPFTESYSWREAGRHVFNKLGLSYFTNKESSAFGINTVYKSLDRYLARKLDAYPSIKAVYGYEDGSYYTFTSAKERGLQCVYELPIAYWETARTLLTEEAERWPGWKPTLKGGIADSKEKLQRKIIELELSDTVITPSRFVAASLPGWAMQKRIIISPFGTPRFSNYDKKIHDRSIKKPLRILFAGSMSQRKGLADLFEAIGLLNTNHIQLIVLGSLLAPLQFYQKACPSFQYERPRVHTEVLELMETCDVLCLPSIVEGRALVMQEAMSRGLPLIVTPNTGGEDLIKEGETGFLVPIRSPEAIAEKINWFLENRLLLGEMREAAFIHASDYTWDKYGQTILGAFKD</sequence>
<proteinExistence type="predicted"/>